<dbReference type="Proteomes" id="UP000194474">
    <property type="component" value="Unassembled WGS sequence"/>
</dbReference>
<evidence type="ECO:0000313" key="1">
    <source>
        <dbReference type="EMBL" id="SMQ85283.1"/>
    </source>
</evidence>
<proteinExistence type="predicted"/>
<gene>
    <name evidence="1" type="ORF">SAMN06295905_2560</name>
</gene>
<reference evidence="2" key="1">
    <citation type="submission" date="2017-04" db="EMBL/GenBank/DDBJ databases">
        <authorList>
            <person name="Varghese N."/>
            <person name="Submissions S."/>
        </authorList>
    </citation>
    <scope>NUCLEOTIDE SEQUENCE [LARGE SCALE GENOMIC DNA]</scope>
</reference>
<evidence type="ECO:0000313" key="2">
    <source>
        <dbReference type="Proteomes" id="UP000194474"/>
    </source>
</evidence>
<protein>
    <submittedName>
        <fullName evidence="1">Uncharacterized protein</fullName>
    </submittedName>
</protein>
<name>A0A1Y6G7H1_9HYPH</name>
<dbReference type="RefSeq" id="WP_140048983.1">
    <property type="nucleotide sequence ID" value="NZ_FXWK01000002.1"/>
</dbReference>
<accession>A0A1Y6G7H1</accession>
<organism evidence="1 2">
    <name type="scientific">Devosia lucknowensis</name>
    <dbReference type="NCBI Taxonomy" id="1096929"/>
    <lineage>
        <taxon>Bacteria</taxon>
        <taxon>Pseudomonadati</taxon>
        <taxon>Pseudomonadota</taxon>
        <taxon>Alphaproteobacteria</taxon>
        <taxon>Hyphomicrobiales</taxon>
        <taxon>Devosiaceae</taxon>
        <taxon>Devosia</taxon>
    </lineage>
</organism>
<dbReference type="OrthoDB" id="9874774at2"/>
<sequence length="76" mass="8482">MDDLIVKVVVRLAGVYENHGERVYLDAGHRALLGIARAVQDEAERRAGVGGNKVEGPVIKFPLDRAWREKKDRDDA</sequence>
<keyword evidence="2" id="KW-1185">Reference proteome</keyword>
<dbReference type="EMBL" id="FXWK01000002">
    <property type="protein sequence ID" value="SMQ85283.1"/>
    <property type="molecule type" value="Genomic_DNA"/>
</dbReference>
<dbReference type="AlphaFoldDB" id="A0A1Y6G7H1"/>